<evidence type="ECO:0000313" key="3">
    <source>
        <dbReference type="EMBL" id="PIR98023.1"/>
    </source>
</evidence>
<organism evidence="3 4">
    <name type="scientific">Candidatus Colwellbacteria bacterium CG10_big_fil_rev_8_21_14_0_10_42_22</name>
    <dbReference type="NCBI Taxonomy" id="1974540"/>
    <lineage>
        <taxon>Bacteria</taxon>
        <taxon>Candidatus Colwelliibacteriota</taxon>
    </lineage>
</organism>
<evidence type="ECO:0000313" key="4">
    <source>
        <dbReference type="Proteomes" id="UP000231466"/>
    </source>
</evidence>
<proteinExistence type="predicted"/>
<dbReference type="Pfam" id="PF20472">
    <property type="entry name" value="PDDEXK_11"/>
    <property type="match status" value="1"/>
</dbReference>
<feature type="region of interest" description="Disordered" evidence="1">
    <location>
        <begin position="1"/>
        <end position="22"/>
    </location>
</feature>
<dbReference type="InterPro" id="IPR046821">
    <property type="entry name" value="PDDEXK_11"/>
</dbReference>
<reference evidence="4" key="1">
    <citation type="submission" date="2017-09" db="EMBL/GenBank/DDBJ databases">
        <title>Depth-based differentiation of microbial function through sediment-hosted aquifers and enrichment of novel symbionts in the deep terrestrial subsurface.</title>
        <authorList>
            <person name="Probst A.J."/>
            <person name="Ladd B."/>
            <person name="Jarett J.K."/>
            <person name="Geller-Mcgrath D.E."/>
            <person name="Sieber C.M.K."/>
            <person name="Emerson J.B."/>
            <person name="Anantharaman K."/>
            <person name="Thomas B.C."/>
            <person name="Malmstrom R."/>
            <person name="Stieglmeier M."/>
            <person name="Klingl A."/>
            <person name="Woyke T."/>
            <person name="Ryan C.M."/>
            <person name="Banfield J.F."/>
        </authorList>
    </citation>
    <scope>NUCLEOTIDE SEQUENCE [LARGE SCALE GENOMIC DNA]</scope>
</reference>
<sequence>MEKKTNSLSETTPTNKANKTGNQLEQFVARTLESRGYTEFWNHKKQVFENRKAVGGKQYAQQVPCGTSIYETQRKCDFLVLNKEKFPEGLIIECKWQQSSGSVDEKYPFSLFNIIKIGVPTIILLDGGGYKKAAMDWLKDQVDPRRALIGVYSMSEFQTQVNNGFLG</sequence>
<dbReference type="EMBL" id="PFAH01000006">
    <property type="protein sequence ID" value="PIR98023.1"/>
    <property type="molecule type" value="Genomic_DNA"/>
</dbReference>
<evidence type="ECO:0000259" key="2">
    <source>
        <dbReference type="Pfam" id="PF20472"/>
    </source>
</evidence>
<dbReference type="AlphaFoldDB" id="A0A2H0VG27"/>
<evidence type="ECO:0000256" key="1">
    <source>
        <dbReference type="SAM" id="MobiDB-lite"/>
    </source>
</evidence>
<comment type="caution">
    <text evidence="3">The sequence shown here is derived from an EMBL/GenBank/DDBJ whole genome shotgun (WGS) entry which is preliminary data.</text>
</comment>
<name>A0A2H0VG27_9BACT</name>
<feature type="domain" description="PD-(D/E)XK nuclease" evidence="2">
    <location>
        <begin position="16"/>
        <end position="164"/>
    </location>
</feature>
<gene>
    <name evidence="3" type="ORF">COT89_01555</name>
</gene>
<protein>
    <recommendedName>
        <fullName evidence="2">PD-(D/E)XK nuclease domain-containing protein</fullName>
    </recommendedName>
</protein>
<accession>A0A2H0VG27</accession>
<dbReference type="Proteomes" id="UP000231466">
    <property type="component" value="Unassembled WGS sequence"/>
</dbReference>